<feature type="domain" description="Nrap protein" evidence="10">
    <location>
        <begin position="714"/>
        <end position="916"/>
    </location>
</feature>
<dbReference type="Pfam" id="PF03813">
    <property type="entry name" value="Nrap"/>
    <property type="match status" value="1"/>
</dbReference>
<keyword evidence="5" id="KW-0698">rRNA processing</keyword>
<dbReference type="InterPro" id="IPR035368">
    <property type="entry name" value="Nrap_D3"/>
</dbReference>
<evidence type="ECO:0000256" key="1">
    <source>
        <dbReference type="ARBA" id="ARBA00004604"/>
    </source>
</evidence>
<keyword evidence="14" id="KW-1185">Reference proteome</keyword>
<evidence type="ECO:0000259" key="12">
    <source>
        <dbReference type="Pfam" id="PF17407"/>
    </source>
</evidence>
<dbReference type="GO" id="GO:0032040">
    <property type="term" value="C:small-subunit processome"/>
    <property type="evidence" value="ECO:0007669"/>
    <property type="project" value="TreeGrafter"/>
</dbReference>
<feature type="compositionally biased region" description="Acidic residues" evidence="6">
    <location>
        <begin position="32"/>
        <end position="43"/>
    </location>
</feature>
<feature type="domain" description="Nrap protein" evidence="12">
    <location>
        <begin position="1153"/>
        <end position="1197"/>
    </location>
</feature>
<evidence type="ECO:0000259" key="10">
    <source>
        <dbReference type="Pfam" id="PF17405"/>
    </source>
</evidence>
<evidence type="ECO:0000256" key="3">
    <source>
        <dbReference type="ARBA" id="ARBA00022884"/>
    </source>
</evidence>
<accession>A0A427YKU1</accession>
<dbReference type="EMBL" id="RSCD01000007">
    <property type="protein sequence ID" value="RSH91667.1"/>
    <property type="molecule type" value="Genomic_DNA"/>
</dbReference>
<evidence type="ECO:0000256" key="2">
    <source>
        <dbReference type="ARBA" id="ARBA00006674"/>
    </source>
</evidence>
<feature type="domain" description="Nrap protein" evidence="11">
    <location>
        <begin position="918"/>
        <end position="1087"/>
    </location>
</feature>
<evidence type="ECO:0000256" key="6">
    <source>
        <dbReference type="SAM" id="MobiDB-lite"/>
    </source>
</evidence>
<sequence>MPAPKTGKRKAAVQAGQPKKTAVSFPEAGDAGFEDLEDGEGGSEEGNMSNIYDDPMIDAPGSSGSEDEEEDGDLSQGDEDEDAGSLVDDEPNEFADDSTPQAGPSRTRSAGKSLYAPPTVEEMDRLRTAQETGNTFTLQLEALLSSTLLPSLPHPALKSLLSAVHDLILSLPSLPGVSPKAAVQRIGEIPFPGGTEWSPLKGEVQWTLGWEKPGEVIVGGSWGVCGGYKKGKGEMGGIDLAVVMPTSMFSAKDRMNYRYFHKRAHYLAVINKALTTAPKKGGPLSGVKARWGTASGDERRPVIILRAGKDQGLKHSVDITIHASLPSTVFPPSTLQPSKSLLRVDDESTPTPLYTMSILHDTLHKPHLLHLHRLSQLMPGRTVDSFLALWRIWAARRGIATERGGSGWFAGMVLGWVVEGGEIGGQGGDRTKTKRMRGLGKGLGYWGALRAAWEFLAHTDFEATPIYTTPDDGVIPKTEFTKAFKDVFVDPSGSVNVFGAWEKGDVEMLRHHARETLAMLEDIETDRFAEVFLRSESLPVQVFDECLRVDISLCPSSGTPTQRAEHPTEADFLASSIAPILRRGLSDRAKLVHVSAASDSSLTVGIIYDPSNATRLLDIGPSADKTAECESFRQLWGDRAELRRFKDGSISESVVWDVSRPEDAAFIPGRIVRWLLSRHLGVDYDAVVSLSSNPSWLSITQVPPSGRDAVCVQGSEKLGFRPIMTAYDELYRLLKSIDDDLPLAILHVTPADEILRYASTFVPHPIDADRWPTAPDCLKHLPKAEIVLQFESSPRWPDDLAAIQKVKLALIEKIARIIMQRLPRSRAGLALDANASEIEDQAALEIFLPQGVAFHVRIFNERERTLLERIIEDDAPVFGTSLPRPPRRLALPALDHHIHRFVHRPQHHSAMAPLHHRYPSFSSATRLLKRWFAAHMLSLQVRPEAIELLMARAYLDPGPLHVPASATAGFVRAVEHLATWDWKETAAFVPIFSATRDAASQSGRIRFPSDRRKDAQAAFELRRAKDKEIVHGPWAIVTEEDTQGLRWTGEVGKVVAGRVTSLAKATLGTITSMAANGEINVASLFKTPTKDYDSLIHLKSAVLPRAAQAIEPASDLWESKLRYRNLADPGVFGGEIRVAFDPAESLARDMQNAPRALKPFLGYNIKPVDSEAALVEINKEAVLAEVARLGKGLVERIERQR</sequence>
<dbReference type="Pfam" id="PF17404">
    <property type="entry name" value="Nrap_D3"/>
    <property type="match status" value="1"/>
</dbReference>
<comment type="caution">
    <text evidence="13">The sequence shown here is derived from an EMBL/GenBank/DDBJ whole genome shotgun (WGS) entry which is preliminary data.</text>
</comment>
<dbReference type="AlphaFoldDB" id="A0A427YKU1"/>
<evidence type="ECO:0000256" key="5">
    <source>
        <dbReference type="RuleBase" id="RU364032"/>
    </source>
</evidence>
<evidence type="ECO:0000259" key="8">
    <source>
        <dbReference type="Pfam" id="PF17403"/>
    </source>
</evidence>
<dbReference type="Pfam" id="PF17403">
    <property type="entry name" value="Nrap_D2"/>
    <property type="match status" value="1"/>
</dbReference>
<feature type="compositionally biased region" description="Polar residues" evidence="6">
    <location>
        <begin position="98"/>
        <end position="110"/>
    </location>
</feature>
<comment type="similarity">
    <text evidence="2 5">Belongs to the NRAP family.</text>
</comment>
<evidence type="ECO:0000259" key="9">
    <source>
        <dbReference type="Pfam" id="PF17404"/>
    </source>
</evidence>
<keyword evidence="4 5" id="KW-0539">Nucleus</keyword>
<dbReference type="InterPro" id="IPR035370">
    <property type="entry name" value="Nrap_D5"/>
</dbReference>
<dbReference type="InterPro" id="IPR035082">
    <property type="entry name" value="Nrap_D1"/>
</dbReference>
<evidence type="ECO:0000259" key="11">
    <source>
        <dbReference type="Pfam" id="PF17406"/>
    </source>
</evidence>
<dbReference type="STRING" id="1890683.A0A427YKU1"/>
<dbReference type="Pfam" id="PF17406">
    <property type="entry name" value="Nrap_D5"/>
    <property type="match status" value="1"/>
</dbReference>
<protein>
    <recommendedName>
        <fullName evidence="5">U3 small nucleolar RNA-associated protein 22</fullName>
    </recommendedName>
</protein>
<dbReference type="GO" id="GO:0032545">
    <property type="term" value="C:CURI complex"/>
    <property type="evidence" value="ECO:0007669"/>
    <property type="project" value="TreeGrafter"/>
</dbReference>
<reference evidence="13 14" key="1">
    <citation type="submission" date="2018-11" db="EMBL/GenBank/DDBJ databases">
        <title>Genome sequence of Saitozyma podzolica DSM 27192.</title>
        <authorList>
            <person name="Aliyu H."/>
            <person name="Gorte O."/>
            <person name="Ochsenreither K."/>
        </authorList>
    </citation>
    <scope>NUCLEOTIDE SEQUENCE [LARGE SCALE GENOMIC DNA]</scope>
    <source>
        <strain evidence="13 14">DSM 27192</strain>
    </source>
</reference>
<comment type="subcellular location">
    <subcellularLocation>
        <location evidence="1 5">Nucleus</location>
        <location evidence="1 5">Nucleolus</location>
    </subcellularLocation>
</comment>
<dbReference type="Gene3D" id="3.30.70.3030">
    <property type="match status" value="1"/>
</dbReference>
<name>A0A427YKU1_9TREE</name>
<dbReference type="Pfam" id="PF17407">
    <property type="entry name" value="Nrap_D6"/>
    <property type="match status" value="2"/>
</dbReference>
<evidence type="ECO:0000259" key="7">
    <source>
        <dbReference type="Pfam" id="PF03813"/>
    </source>
</evidence>
<evidence type="ECO:0000313" key="13">
    <source>
        <dbReference type="EMBL" id="RSH91667.1"/>
    </source>
</evidence>
<dbReference type="GO" id="GO:0006409">
    <property type="term" value="P:tRNA export from nucleus"/>
    <property type="evidence" value="ECO:0007669"/>
    <property type="project" value="TreeGrafter"/>
</dbReference>
<feature type="domain" description="Nrap protein" evidence="7">
    <location>
        <begin position="238"/>
        <end position="375"/>
    </location>
</feature>
<dbReference type="Gene3D" id="1.10.1410.10">
    <property type="match status" value="1"/>
</dbReference>
<dbReference type="InterPro" id="IPR035371">
    <property type="entry name" value="Nrap_D6"/>
</dbReference>
<dbReference type="InterPro" id="IPR005554">
    <property type="entry name" value="NOL6/Upt22"/>
</dbReference>
<dbReference type="OrthoDB" id="10251401at2759"/>
<feature type="domain" description="Nrap protein" evidence="9">
    <location>
        <begin position="540"/>
        <end position="680"/>
    </location>
</feature>
<dbReference type="GO" id="GO:0003723">
    <property type="term" value="F:RNA binding"/>
    <property type="evidence" value="ECO:0007669"/>
    <property type="project" value="UniProtKB-KW"/>
</dbReference>
<dbReference type="Pfam" id="PF17405">
    <property type="entry name" value="Nrap_D4"/>
    <property type="match status" value="1"/>
</dbReference>
<keyword evidence="3 5" id="KW-0694">RNA-binding</keyword>
<evidence type="ECO:0000256" key="4">
    <source>
        <dbReference type="ARBA" id="ARBA00023242"/>
    </source>
</evidence>
<dbReference type="Proteomes" id="UP000279259">
    <property type="component" value="Unassembled WGS sequence"/>
</dbReference>
<proteinExistence type="inferred from homology"/>
<keyword evidence="5" id="KW-0687">Ribonucleoprotein</keyword>
<dbReference type="PANTHER" id="PTHR17972:SF0">
    <property type="entry name" value="NUCLEOLAR PROTEIN 6"/>
    <property type="match status" value="1"/>
</dbReference>
<feature type="compositionally biased region" description="Basic residues" evidence="6">
    <location>
        <begin position="1"/>
        <end position="11"/>
    </location>
</feature>
<organism evidence="13 14">
    <name type="scientific">Saitozyma podzolica</name>
    <dbReference type="NCBI Taxonomy" id="1890683"/>
    <lineage>
        <taxon>Eukaryota</taxon>
        <taxon>Fungi</taxon>
        <taxon>Dikarya</taxon>
        <taxon>Basidiomycota</taxon>
        <taxon>Agaricomycotina</taxon>
        <taxon>Tremellomycetes</taxon>
        <taxon>Tremellales</taxon>
        <taxon>Trimorphomycetaceae</taxon>
        <taxon>Saitozyma</taxon>
    </lineage>
</organism>
<dbReference type="InterPro" id="IPR035369">
    <property type="entry name" value="Nrap_D4"/>
</dbReference>
<feature type="domain" description="Nrap protein" evidence="8">
    <location>
        <begin position="387"/>
        <end position="534"/>
    </location>
</feature>
<dbReference type="GO" id="GO:0006364">
    <property type="term" value="P:rRNA processing"/>
    <property type="evidence" value="ECO:0007669"/>
    <property type="project" value="UniProtKB-KW"/>
</dbReference>
<evidence type="ECO:0000313" key="14">
    <source>
        <dbReference type="Proteomes" id="UP000279259"/>
    </source>
</evidence>
<feature type="domain" description="Nrap protein" evidence="12">
    <location>
        <begin position="1089"/>
        <end position="1152"/>
    </location>
</feature>
<dbReference type="GO" id="GO:0034456">
    <property type="term" value="C:UTP-C complex"/>
    <property type="evidence" value="ECO:0007669"/>
    <property type="project" value="TreeGrafter"/>
</dbReference>
<gene>
    <name evidence="13" type="ORF">EHS25_009036</name>
</gene>
<dbReference type="InterPro" id="IPR035367">
    <property type="entry name" value="Nrap_D2"/>
</dbReference>
<keyword evidence="5" id="KW-0690">Ribosome biogenesis</keyword>
<feature type="region of interest" description="Disordered" evidence="6">
    <location>
        <begin position="1"/>
        <end position="118"/>
    </location>
</feature>
<feature type="compositionally biased region" description="Acidic residues" evidence="6">
    <location>
        <begin position="65"/>
        <end position="96"/>
    </location>
</feature>
<dbReference type="PANTHER" id="PTHR17972">
    <property type="entry name" value="NUCLEOLAR RNA-ASSOCIATED PROTEIN"/>
    <property type="match status" value="1"/>
</dbReference>